<protein>
    <submittedName>
        <fullName evidence="2">Autophagy- protein 2 A</fullName>
    </submittedName>
</protein>
<comment type="caution">
    <text evidence="2">The sequence shown here is derived from an EMBL/GenBank/DDBJ whole genome shotgun (WGS) entry which is preliminary data.</text>
</comment>
<reference evidence="2 3" key="1">
    <citation type="submission" date="2020-04" db="EMBL/GenBank/DDBJ databases">
        <title>Perkinsus chesapeaki whole genome sequence.</title>
        <authorList>
            <person name="Bogema D.R."/>
        </authorList>
    </citation>
    <scope>NUCLEOTIDE SEQUENCE [LARGE SCALE GENOMIC DNA]</scope>
    <source>
        <strain evidence="2">ATCC PRA-425</strain>
    </source>
</reference>
<feature type="non-terminal residue" evidence="2">
    <location>
        <position position="1"/>
    </location>
</feature>
<gene>
    <name evidence="2" type="primary">ATG2A_2</name>
    <name evidence="2" type="ORF">FOL47_008414</name>
</gene>
<feature type="region of interest" description="Disordered" evidence="1">
    <location>
        <begin position="378"/>
        <end position="401"/>
    </location>
</feature>
<dbReference type="Proteomes" id="UP000591131">
    <property type="component" value="Unassembled WGS sequence"/>
</dbReference>
<proteinExistence type="predicted"/>
<name>A0A7J6LE29_PERCH</name>
<organism evidence="2 3">
    <name type="scientific">Perkinsus chesapeaki</name>
    <name type="common">Clam parasite</name>
    <name type="synonym">Perkinsus andrewsi</name>
    <dbReference type="NCBI Taxonomy" id="330153"/>
    <lineage>
        <taxon>Eukaryota</taxon>
        <taxon>Sar</taxon>
        <taxon>Alveolata</taxon>
        <taxon>Perkinsozoa</taxon>
        <taxon>Perkinsea</taxon>
        <taxon>Perkinsida</taxon>
        <taxon>Perkinsidae</taxon>
        <taxon>Perkinsus</taxon>
    </lineage>
</organism>
<evidence type="ECO:0000256" key="1">
    <source>
        <dbReference type="SAM" id="MobiDB-lite"/>
    </source>
</evidence>
<dbReference type="EMBL" id="JAAPAO010000539">
    <property type="protein sequence ID" value="KAF4657472.1"/>
    <property type="molecule type" value="Genomic_DNA"/>
</dbReference>
<accession>A0A7J6LE29</accession>
<dbReference type="AlphaFoldDB" id="A0A7J6LE29"/>
<sequence length="401" mass="44842">MKGSVYSGGWIRTLLEYTGSAITLGDAKFRIGEGIVQLKLKEAAVGDSRLQVLSSLNAPFVVVKGTIKKIRLSVPWKHVFSQRCKIYFEGLEIHFAMLNDVGDMAHAPINSPMEASPRHGTPPEHATRSYMEAVEESHIPEGVEALTRLVQHILINLEVCLSDATVTLHPHGWVDGKLAGAHSDNNLGAPRIWLNAKELLIYSDTQTHHVPDASPRPTDAEEFPEIPDAPIDSKGISLLSMEVFVARDDQVSRLIHTGETPLRFGLRRVVGDSRDGRRSEADEDQIATLEVDVEVESVHINVDHESTLNVMSVLSESLEGEEKSVVEDEEENRMFYSVMETMMPPKPLSAAERTRIFWLEMYRLFDLDSKLEALCSGEDREEEEKKFMLGYAGPRDEESIQ</sequence>
<dbReference type="OrthoDB" id="449486at2759"/>
<evidence type="ECO:0000313" key="3">
    <source>
        <dbReference type="Proteomes" id="UP000591131"/>
    </source>
</evidence>
<keyword evidence="3" id="KW-1185">Reference proteome</keyword>
<evidence type="ECO:0000313" key="2">
    <source>
        <dbReference type="EMBL" id="KAF4657472.1"/>
    </source>
</evidence>